<evidence type="ECO:0000313" key="2">
    <source>
        <dbReference type="EMBL" id="GFH59996.1"/>
    </source>
</evidence>
<dbReference type="EMBL" id="BLLK01000069">
    <property type="protein sequence ID" value="GFH59996.1"/>
    <property type="molecule type" value="Genomic_DNA"/>
</dbReference>
<protein>
    <submittedName>
        <fullName evidence="2">Uncharacterized protein</fullName>
    </submittedName>
</protein>
<name>A0AAD3D8S9_9STRA</name>
<keyword evidence="3" id="KW-1185">Reference proteome</keyword>
<evidence type="ECO:0000256" key="1">
    <source>
        <dbReference type="SAM" id="Phobius"/>
    </source>
</evidence>
<dbReference type="AlphaFoldDB" id="A0AAD3D8S9"/>
<proteinExistence type="predicted"/>
<keyword evidence="1" id="KW-1133">Transmembrane helix</keyword>
<gene>
    <name evidence="2" type="ORF">CTEN210_16472</name>
</gene>
<reference evidence="2 3" key="1">
    <citation type="journal article" date="2021" name="Sci. Rep.">
        <title>The genome of the diatom Chaetoceros tenuissimus carries an ancient integrated fragment of an extant virus.</title>
        <authorList>
            <person name="Hongo Y."/>
            <person name="Kimura K."/>
            <person name="Takaki Y."/>
            <person name="Yoshida Y."/>
            <person name="Baba S."/>
            <person name="Kobayashi G."/>
            <person name="Nagasaki K."/>
            <person name="Hano T."/>
            <person name="Tomaru Y."/>
        </authorList>
    </citation>
    <scope>NUCLEOTIDE SEQUENCE [LARGE SCALE GENOMIC DNA]</scope>
    <source>
        <strain evidence="2 3">NIES-3715</strain>
    </source>
</reference>
<evidence type="ECO:0000313" key="3">
    <source>
        <dbReference type="Proteomes" id="UP001054902"/>
    </source>
</evidence>
<sequence length="192" mass="21535">MFAYLLLNGLFFISCLVFAGNVAWILHQQKFGRQRKVFALWADGFKNIPIMDLVFGIILAAANCLYPYGNAVDVGLPERVPDFLIGFLEGGGPVSKIPLYAGMTATFLEITRRGKEIFGKQMYWVPVFCIGVNLYFIFLLAGVEYGTGSELTELNYIYHILHDILGTELGIFIFGMLVKNYVPLAERVDSIE</sequence>
<accession>A0AAD3D8S9</accession>
<keyword evidence="1" id="KW-0812">Transmembrane</keyword>
<feature type="transmembrane region" description="Helical" evidence="1">
    <location>
        <begin position="122"/>
        <end position="141"/>
    </location>
</feature>
<dbReference type="Proteomes" id="UP001054902">
    <property type="component" value="Unassembled WGS sequence"/>
</dbReference>
<organism evidence="2 3">
    <name type="scientific">Chaetoceros tenuissimus</name>
    <dbReference type="NCBI Taxonomy" id="426638"/>
    <lineage>
        <taxon>Eukaryota</taxon>
        <taxon>Sar</taxon>
        <taxon>Stramenopiles</taxon>
        <taxon>Ochrophyta</taxon>
        <taxon>Bacillariophyta</taxon>
        <taxon>Coscinodiscophyceae</taxon>
        <taxon>Chaetocerotophycidae</taxon>
        <taxon>Chaetocerotales</taxon>
        <taxon>Chaetocerotaceae</taxon>
        <taxon>Chaetoceros</taxon>
    </lineage>
</organism>
<keyword evidence="1" id="KW-0472">Membrane</keyword>
<comment type="caution">
    <text evidence="2">The sequence shown here is derived from an EMBL/GenBank/DDBJ whole genome shotgun (WGS) entry which is preliminary data.</text>
</comment>
<feature type="transmembrane region" description="Helical" evidence="1">
    <location>
        <begin position="156"/>
        <end position="178"/>
    </location>
</feature>
<feature type="transmembrane region" description="Helical" evidence="1">
    <location>
        <begin position="6"/>
        <end position="26"/>
    </location>
</feature>